<dbReference type="Proteomes" id="UP000050833">
    <property type="component" value="Unassembled WGS sequence"/>
</dbReference>
<evidence type="ECO:0000313" key="6">
    <source>
        <dbReference type="EMBL" id="KQC85697.1"/>
    </source>
</evidence>
<evidence type="ECO:0000313" key="7">
    <source>
        <dbReference type="Proteomes" id="UP000050833"/>
    </source>
</evidence>
<sequence>MSVDAKDILIRELKDSLNEQRELNKTLQSALNISNIQVQELTVQVKLLNEQIDYMKRKLFGSSREKMEQQTDGQLSFNLSDESDETIEELPAAEEEIVVKKHIRKKKVTFAEKTKNLPVEIREITLPEEEQICSICGTHLEVIGKETVRKELEYIPATLKVVEYVSVHYGCPKCKIDEEKPNIIHAPVPPALLRSYASPSIVAWVIYSKYVNGMPLYRQEKDWLQYGFELSRATMANWVIECTDKYLRVLYEFYHKLLLSREFAMADESPIQVLKEEGREATAKSYMWLFRSGEDDTPPIVLYKYASTRRGDVAKEFLKGFNGYLMADGYTGYNKVQDIKRCCCFAHIRRYFFDAIPKGKNRDISCPAVQGVEYCDKLFAYERHFKEKGYSYKQIKNGRLKKEKPVIEAFLSWLEKQKPIKGSKFATAVTYALNRKEHMMTYLEDCRCSLSNNLSEQKMKSYVIGRKGWLFSDSPEGAEASAISYSIAETALANGLNVYKYITYVLEKRPTEEMADSELEKLLPWNDKVFEICKIER</sequence>
<protein>
    <submittedName>
        <fullName evidence="6">Transposase</fullName>
    </submittedName>
</protein>
<dbReference type="InterPro" id="IPR052344">
    <property type="entry name" value="Transposase-related"/>
</dbReference>
<keyword evidence="1" id="KW-0175">Coiled coil</keyword>
<dbReference type="Pfam" id="PF13817">
    <property type="entry name" value="DDE_Tnp_IS66_C"/>
    <property type="match status" value="1"/>
</dbReference>
<evidence type="ECO:0000259" key="3">
    <source>
        <dbReference type="Pfam" id="PF13005"/>
    </source>
</evidence>
<dbReference type="InterPro" id="IPR039552">
    <property type="entry name" value="IS66_C"/>
</dbReference>
<organism evidence="6 7">
    <name type="scientific">Butyribacter intestini</name>
    <dbReference type="NCBI Taxonomy" id="1703332"/>
    <lineage>
        <taxon>Bacteria</taxon>
        <taxon>Bacillati</taxon>
        <taxon>Bacillota</taxon>
        <taxon>Clostridia</taxon>
        <taxon>Lachnospirales</taxon>
        <taxon>Lachnospiraceae</taxon>
        <taxon>Butyribacter</taxon>
    </lineage>
</organism>
<feature type="domain" description="Transposase IS66 zinc-finger binding" evidence="3">
    <location>
        <begin position="130"/>
        <end position="174"/>
    </location>
</feature>
<dbReference type="InterPro" id="IPR024474">
    <property type="entry name" value="Znf_dom_IS66"/>
</dbReference>
<dbReference type="EMBL" id="LLKB01000001">
    <property type="protein sequence ID" value="KQC85697.1"/>
    <property type="molecule type" value="Genomic_DNA"/>
</dbReference>
<feature type="domain" description="Transposase TnpC homeodomain" evidence="4">
    <location>
        <begin position="48"/>
        <end position="118"/>
    </location>
</feature>
<feature type="coiled-coil region" evidence="1">
    <location>
        <begin position="10"/>
        <end position="58"/>
    </location>
</feature>
<keyword evidence="7" id="KW-1185">Reference proteome</keyword>
<dbReference type="PANTHER" id="PTHR33678">
    <property type="entry name" value="BLL1576 PROTEIN"/>
    <property type="match status" value="1"/>
</dbReference>
<dbReference type="RefSeq" id="WP_055940460.1">
    <property type="nucleotide sequence ID" value="NZ_JAQDDZ010000028.1"/>
</dbReference>
<dbReference type="InterPro" id="IPR024463">
    <property type="entry name" value="Transposase_TnpC_homeodom"/>
</dbReference>
<evidence type="ECO:0000259" key="2">
    <source>
        <dbReference type="Pfam" id="PF03050"/>
    </source>
</evidence>
<evidence type="ECO:0000256" key="1">
    <source>
        <dbReference type="SAM" id="Coils"/>
    </source>
</evidence>
<proteinExistence type="predicted"/>
<evidence type="ECO:0000259" key="4">
    <source>
        <dbReference type="Pfam" id="PF13007"/>
    </source>
</evidence>
<dbReference type="Pfam" id="PF03050">
    <property type="entry name" value="DDE_Tnp_IS66"/>
    <property type="match status" value="1"/>
</dbReference>
<dbReference type="InterPro" id="IPR004291">
    <property type="entry name" value="Transposase_IS66_central"/>
</dbReference>
<feature type="domain" description="Transposase IS66 C-terminal" evidence="5">
    <location>
        <begin position="486"/>
        <end position="525"/>
    </location>
</feature>
<gene>
    <name evidence="6" type="ORF">APZ18_00340</name>
</gene>
<name>A0AAW3JS80_9FIRM</name>
<reference evidence="6 7" key="1">
    <citation type="submission" date="2015-10" db="EMBL/GenBank/DDBJ databases">
        <title>Butyribacter intestini gen. nov., sp. nov., a butyric acid-producing bacterium of the family Lachnospiraceae isolated from the human faeces.</title>
        <authorList>
            <person name="Zou Y."/>
            <person name="Xue W."/>
            <person name="Luo G."/>
            <person name="Lv M."/>
        </authorList>
    </citation>
    <scope>NUCLEOTIDE SEQUENCE [LARGE SCALE GENOMIC DNA]</scope>
    <source>
        <strain evidence="6 7">TF01-11</strain>
    </source>
</reference>
<comment type="caution">
    <text evidence="6">The sequence shown here is derived from an EMBL/GenBank/DDBJ whole genome shotgun (WGS) entry which is preliminary data.</text>
</comment>
<dbReference type="Pfam" id="PF13005">
    <property type="entry name" value="zf-IS66"/>
    <property type="match status" value="1"/>
</dbReference>
<dbReference type="NCBIfam" id="NF033517">
    <property type="entry name" value="transpos_IS66"/>
    <property type="match status" value="1"/>
</dbReference>
<dbReference type="Pfam" id="PF13007">
    <property type="entry name" value="LZ_Tnp_IS66"/>
    <property type="match status" value="1"/>
</dbReference>
<dbReference type="AlphaFoldDB" id="A0AAW3JS80"/>
<evidence type="ECO:0000259" key="5">
    <source>
        <dbReference type="Pfam" id="PF13817"/>
    </source>
</evidence>
<feature type="domain" description="Transposase IS66 central" evidence="2">
    <location>
        <begin position="194"/>
        <end position="479"/>
    </location>
</feature>
<accession>A0AAW3JS80</accession>